<name>A0A915NM85_9BILA</name>
<dbReference type="GO" id="GO:0046983">
    <property type="term" value="F:protein dimerization activity"/>
    <property type="evidence" value="ECO:0007669"/>
    <property type="project" value="InterPro"/>
</dbReference>
<dbReference type="InterPro" id="IPR008906">
    <property type="entry name" value="HATC_C_dom"/>
</dbReference>
<dbReference type="PANTHER" id="PTHR46481">
    <property type="entry name" value="ZINC FINGER BED DOMAIN-CONTAINING PROTEIN 4"/>
    <property type="match status" value="1"/>
</dbReference>
<keyword evidence="4" id="KW-0862">Zinc</keyword>
<protein>
    <submittedName>
        <fullName evidence="8">HAT C-terminal dimerisation domain-containing protein</fullName>
    </submittedName>
</protein>
<accession>A0A915NM85</accession>
<dbReference type="PANTHER" id="PTHR46481:SF10">
    <property type="entry name" value="ZINC FINGER BED DOMAIN-CONTAINING PROTEIN 39"/>
    <property type="match status" value="1"/>
</dbReference>
<evidence type="ECO:0000313" key="8">
    <source>
        <dbReference type="WBParaSite" id="scf7180000418372.g2337"/>
    </source>
</evidence>
<evidence type="ECO:0000256" key="2">
    <source>
        <dbReference type="ARBA" id="ARBA00022723"/>
    </source>
</evidence>
<dbReference type="Proteomes" id="UP000887560">
    <property type="component" value="Unplaced"/>
</dbReference>
<keyword evidence="2" id="KW-0479">Metal-binding</keyword>
<dbReference type="AlphaFoldDB" id="A0A915NM85"/>
<evidence type="ECO:0000256" key="4">
    <source>
        <dbReference type="ARBA" id="ARBA00022833"/>
    </source>
</evidence>
<proteinExistence type="predicted"/>
<reference evidence="8" key="1">
    <citation type="submission" date="2022-11" db="UniProtKB">
        <authorList>
            <consortium name="WormBaseParasite"/>
        </authorList>
    </citation>
    <scope>IDENTIFICATION</scope>
</reference>
<dbReference type="SUPFAM" id="SSF53098">
    <property type="entry name" value="Ribonuclease H-like"/>
    <property type="match status" value="1"/>
</dbReference>
<dbReference type="GO" id="GO:0005634">
    <property type="term" value="C:nucleus"/>
    <property type="evidence" value="ECO:0007669"/>
    <property type="project" value="UniProtKB-SubCell"/>
</dbReference>
<evidence type="ECO:0000256" key="1">
    <source>
        <dbReference type="ARBA" id="ARBA00004123"/>
    </source>
</evidence>
<keyword evidence="7" id="KW-1185">Reference proteome</keyword>
<dbReference type="WBParaSite" id="scf7180000418372.g2337">
    <property type="protein sequence ID" value="scf7180000418372.g2337"/>
    <property type="gene ID" value="scf7180000418372.g2337"/>
</dbReference>
<dbReference type="InterPro" id="IPR052035">
    <property type="entry name" value="ZnF_BED_domain_contain"/>
</dbReference>
<evidence type="ECO:0000256" key="3">
    <source>
        <dbReference type="ARBA" id="ARBA00022771"/>
    </source>
</evidence>
<dbReference type="GO" id="GO:0008270">
    <property type="term" value="F:zinc ion binding"/>
    <property type="evidence" value="ECO:0007669"/>
    <property type="project" value="UniProtKB-KW"/>
</dbReference>
<evidence type="ECO:0000259" key="6">
    <source>
        <dbReference type="Pfam" id="PF05699"/>
    </source>
</evidence>
<keyword evidence="3" id="KW-0863">Zinc-finger</keyword>
<keyword evidence="5" id="KW-0539">Nucleus</keyword>
<evidence type="ECO:0000256" key="5">
    <source>
        <dbReference type="ARBA" id="ARBA00023242"/>
    </source>
</evidence>
<evidence type="ECO:0000313" key="7">
    <source>
        <dbReference type="Proteomes" id="UP000887560"/>
    </source>
</evidence>
<sequence length="330" mass="38618">MDSVWYYFTPLPNNFVKCKNCDWKQQQDKSKSTKNMIHQWNVEGDKTKKLDRLILEMIATDIMPLRTTEKLGFSRLLSYLAPKGRTFFTEKELPEAYNQIYDVVKKEIEQQSKVSLTTDIWTTEHATFSIISLTAHFISLNHITKKLEPNIRVLFRKLIIATVLEPKYKMNFFETHQRELYKTWLIEEIGKNFGSTSPRSIQNSPVKKSHGNAASSILDEYLDDKSCNDVFLEFDVEKIDVIRQEVDAYLVEPLQSIDCFNYWSSKAEQWPRLCKLFREFNCAPVGSQESERLFSTAGAIMTDLRNRLSASNLEKLLFIHHNLPLLNFEY</sequence>
<organism evidence="7 8">
    <name type="scientific">Meloidogyne floridensis</name>
    <dbReference type="NCBI Taxonomy" id="298350"/>
    <lineage>
        <taxon>Eukaryota</taxon>
        <taxon>Metazoa</taxon>
        <taxon>Ecdysozoa</taxon>
        <taxon>Nematoda</taxon>
        <taxon>Chromadorea</taxon>
        <taxon>Rhabditida</taxon>
        <taxon>Tylenchina</taxon>
        <taxon>Tylenchomorpha</taxon>
        <taxon>Tylenchoidea</taxon>
        <taxon>Meloidogynidae</taxon>
        <taxon>Meloidogyninae</taxon>
        <taxon>Meloidogyne</taxon>
    </lineage>
</organism>
<feature type="domain" description="HAT C-terminal dimerisation" evidence="6">
    <location>
        <begin position="245"/>
        <end position="323"/>
    </location>
</feature>
<comment type="subcellular location">
    <subcellularLocation>
        <location evidence="1">Nucleus</location>
    </subcellularLocation>
</comment>
<dbReference type="Pfam" id="PF05699">
    <property type="entry name" value="Dimer_Tnp_hAT"/>
    <property type="match status" value="1"/>
</dbReference>
<dbReference type="InterPro" id="IPR012337">
    <property type="entry name" value="RNaseH-like_sf"/>
</dbReference>